<evidence type="ECO:0000313" key="5">
    <source>
        <dbReference type="Proteomes" id="UP001189429"/>
    </source>
</evidence>
<sequence length="958" mass="104699">MKFNGEPAQSHSWIPVEFSEARHSVTIQCIYFDQTWSPETYEQTYELNFRRNITYSEDTAHLMVQMLPHDGYCVMKEGASVLPTVPPKGTNASDMVFADRSLLIPWTEAQKKQPGDIVCRTQTADAKLVPMFHGLSGVYMTLQRASGSSREKISNGLPHQVHIDKGRQNYTIRVTLGLAQRDYAVTMGLRIWPEACENMRCPRDMVSKHEAVDESASAWSRLCLEEKCSDLDVAHCCVKRASCSAFGFACPEHTALRLDSNDVLCSGSECTEDDSKTCCEQRANCSTYHSGCGHGMILADKADTIECEFSKCSKKDHDTCCQDKATCSSYAGDCPAAEAVRIDAETSFCGGLVCAEEDKKTCCAPKASCRDFALGWPCPGGQAVVQPPTKTLCGGGECLEKDAAICCEARAMCPSFTCPAHSKPKPGSEQLLCKYSNCTVQNDESTCCDAQATCASDMTDAECPEGHWLTSDADETYCAGKVCSDEEKAACCKPMALCREFPFDCPVGHMHRLSASHAHCREEECDELDSAACCSPIPGVTAARGEHLSGIESTDVLEYLRGNPESVRKISGSWITGLEDRDCDSTCESHGLICTEAGLYAHNAEVDSAEEVLDLMKSSNRLDLQTYDGDCLDDYGTEADIPVVFARGCFRSAENRSFDSFNCSATPVEDPPQMKHRLCYCHEVITDISELSGKDAQADVSSEGDEGTTSEPYDCDAGFAHWEQGWSESKKEWCCENKGVACEGETSELFDILSGIITAHDCWHVDSKDWSSSQTFWCAHEHGVHLAAGSGGRYAARQLVMTEGKSVGNYKVETLGDCAKKCDETPKCHSFSFSLDAGLTREGCNLKGKVVTADDPDSDNPKKGDYKTYYRVLNTPLDDAGEKKASTEDADEEEPPAAGTDVASSAGGYEHRSLVKKEGKSVGDFLLKTAHECMRRCDDTPDCHSFSFSAEAWLDKNK</sequence>
<feature type="domain" description="Apple" evidence="3">
    <location>
        <begin position="925"/>
        <end position="953"/>
    </location>
</feature>
<dbReference type="Pfam" id="PF14295">
    <property type="entry name" value="PAN_4"/>
    <property type="match status" value="1"/>
</dbReference>
<feature type="non-terminal residue" evidence="4">
    <location>
        <position position="958"/>
    </location>
</feature>
<keyword evidence="5" id="KW-1185">Reference proteome</keyword>
<evidence type="ECO:0000313" key="4">
    <source>
        <dbReference type="EMBL" id="CAK0806950.1"/>
    </source>
</evidence>
<dbReference type="Proteomes" id="UP001189429">
    <property type="component" value="Unassembled WGS sequence"/>
</dbReference>
<evidence type="ECO:0000259" key="2">
    <source>
        <dbReference type="Pfam" id="PF00024"/>
    </source>
</evidence>
<feature type="region of interest" description="Disordered" evidence="1">
    <location>
        <begin position="880"/>
        <end position="910"/>
    </location>
</feature>
<feature type="domain" description="Apple" evidence="2">
    <location>
        <begin position="804"/>
        <end position="853"/>
    </location>
</feature>
<gene>
    <name evidence="4" type="ORF">PCOR1329_LOCUS12995</name>
</gene>
<reference evidence="4" key="1">
    <citation type="submission" date="2023-10" db="EMBL/GenBank/DDBJ databases">
        <authorList>
            <person name="Chen Y."/>
            <person name="Shah S."/>
            <person name="Dougan E. K."/>
            <person name="Thang M."/>
            <person name="Chan C."/>
        </authorList>
    </citation>
    <scope>NUCLEOTIDE SEQUENCE [LARGE SCALE GENOMIC DNA]</scope>
</reference>
<evidence type="ECO:0000259" key="3">
    <source>
        <dbReference type="Pfam" id="PF14295"/>
    </source>
</evidence>
<name>A0ABN9QPR9_9DINO</name>
<protein>
    <recommendedName>
        <fullName evidence="2 3">Apple domain-containing protein</fullName>
    </recommendedName>
</protein>
<evidence type="ECO:0000256" key="1">
    <source>
        <dbReference type="SAM" id="MobiDB-lite"/>
    </source>
</evidence>
<dbReference type="InterPro" id="IPR003609">
    <property type="entry name" value="Pan_app"/>
</dbReference>
<organism evidence="4 5">
    <name type="scientific">Prorocentrum cordatum</name>
    <dbReference type="NCBI Taxonomy" id="2364126"/>
    <lineage>
        <taxon>Eukaryota</taxon>
        <taxon>Sar</taxon>
        <taxon>Alveolata</taxon>
        <taxon>Dinophyceae</taxon>
        <taxon>Prorocentrales</taxon>
        <taxon>Prorocentraceae</taxon>
        <taxon>Prorocentrum</taxon>
    </lineage>
</organism>
<comment type="caution">
    <text evidence="4">The sequence shown here is derived from an EMBL/GenBank/DDBJ whole genome shotgun (WGS) entry which is preliminary data.</text>
</comment>
<dbReference type="EMBL" id="CAUYUJ010003813">
    <property type="protein sequence ID" value="CAK0806950.1"/>
    <property type="molecule type" value="Genomic_DNA"/>
</dbReference>
<dbReference type="Pfam" id="PF00024">
    <property type="entry name" value="PAN_1"/>
    <property type="match status" value="1"/>
</dbReference>
<accession>A0ABN9QPR9</accession>
<proteinExistence type="predicted"/>